<dbReference type="CDD" id="cd05325">
    <property type="entry name" value="carb_red_sniffer_like_SDR_c"/>
    <property type="match status" value="1"/>
</dbReference>
<comment type="similarity">
    <text evidence="1">Belongs to the short-chain dehydrogenases/reductases (SDR) family.</text>
</comment>
<dbReference type="SUPFAM" id="SSF51735">
    <property type="entry name" value="NAD(P)-binding Rossmann-fold domains"/>
    <property type="match status" value="1"/>
</dbReference>
<dbReference type="InterPro" id="IPR052184">
    <property type="entry name" value="SDR_enzymes"/>
</dbReference>
<dbReference type="GO" id="GO:0016616">
    <property type="term" value="F:oxidoreductase activity, acting on the CH-OH group of donors, NAD or NADP as acceptor"/>
    <property type="evidence" value="ECO:0007669"/>
    <property type="project" value="TreeGrafter"/>
</dbReference>
<sequence length="221" mass="23270">MATTMITGASRGIGAELARQAAARGDTVIATMREPSTADLPDGIERHALDVKSEAGQLLLAEQLGNRTIDLLVCNAGVLMGRGGLGDDAYDAAAWEQSMMTNVAGVFFTIRTFLPMMREGAKIGVISSQMGSNARPRGNSYIYRASKAAASNLVTNLAVELAERGIVIGAYHPGWVRTDMGGDGADISTAESARGLLAQFDALTAERSGGFYTWDGDVMPH</sequence>
<dbReference type="AlphaFoldDB" id="A0A7S9QDS4"/>
<dbReference type="Pfam" id="PF00106">
    <property type="entry name" value="adh_short"/>
    <property type="match status" value="1"/>
</dbReference>
<dbReference type="Gene3D" id="3.40.50.720">
    <property type="entry name" value="NAD(P)-binding Rossmann-like Domain"/>
    <property type="match status" value="1"/>
</dbReference>
<dbReference type="PRINTS" id="PR00080">
    <property type="entry name" value="SDRFAMILY"/>
</dbReference>
<evidence type="ECO:0000313" key="3">
    <source>
        <dbReference type="Proteomes" id="UP000594800"/>
    </source>
</evidence>
<dbReference type="InterPro" id="IPR002347">
    <property type="entry name" value="SDR_fam"/>
</dbReference>
<name>A0A7S9QDS4_9RHOB</name>
<dbReference type="InterPro" id="IPR036291">
    <property type="entry name" value="NAD(P)-bd_dom_sf"/>
</dbReference>
<dbReference type="EMBL" id="CP064942">
    <property type="protein sequence ID" value="QPH54682.1"/>
    <property type="molecule type" value="Genomic_DNA"/>
</dbReference>
<dbReference type="KEGG" id="poz:I0K15_02560"/>
<dbReference type="PANTHER" id="PTHR45458:SF1">
    <property type="entry name" value="SHORT CHAIN DEHYDROGENASE"/>
    <property type="match status" value="1"/>
</dbReference>
<proteinExistence type="inferred from homology"/>
<protein>
    <submittedName>
        <fullName evidence="2">SDR family oxidoreductase</fullName>
    </submittedName>
</protein>
<dbReference type="PANTHER" id="PTHR45458">
    <property type="entry name" value="SHORT-CHAIN DEHYDROGENASE/REDUCTASE SDR"/>
    <property type="match status" value="1"/>
</dbReference>
<organism evidence="2 3">
    <name type="scientific">Pontivivens ytuae</name>
    <dbReference type="NCBI Taxonomy" id="2789856"/>
    <lineage>
        <taxon>Bacteria</taxon>
        <taxon>Pseudomonadati</taxon>
        <taxon>Pseudomonadota</taxon>
        <taxon>Alphaproteobacteria</taxon>
        <taxon>Rhodobacterales</taxon>
        <taxon>Paracoccaceae</taxon>
        <taxon>Pontivivens</taxon>
    </lineage>
</organism>
<keyword evidence="3" id="KW-1185">Reference proteome</keyword>
<evidence type="ECO:0000256" key="1">
    <source>
        <dbReference type="RuleBase" id="RU000363"/>
    </source>
</evidence>
<accession>A0A7S9QDS4</accession>
<dbReference type="RefSeq" id="WP_196103890.1">
    <property type="nucleotide sequence ID" value="NZ_CP064942.1"/>
</dbReference>
<gene>
    <name evidence="2" type="ORF">I0K15_02560</name>
</gene>
<dbReference type="PRINTS" id="PR00081">
    <property type="entry name" value="GDHRDH"/>
</dbReference>
<evidence type="ECO:0000313" key="2">
    <source>
        <dbReference type="EMBL" id="QPH54682.1"/>
    </source>
</evidence>
<reference evidence="2 3" key="1">
    <citation type="submission" date="2020-11" db="EMBL/GenBank/DDBJ databases">
        <title>Description of Pontivivens ytuae sp. nov. isolated from deep sea sediment of Mariana Trench.</title>
        <authorList>
            <person name="Wang Z."/>
            <person name="Sun Q.-L."/>
            <person name="Xu X.-D."/>
            <person name="Tang Y.-Z."/>
            <person name="Zhang J."/>
        </authorList>
    </citation>
    <scope>NUCLEOTIDE SEQUENCE [LARGE SCALE GENOMIC DNA]</scope>
    <source>
        <strain evidence="2 3">MT2928</strain>
    </source>
</reference>
<dbReference type="Proteomes" id="UP000594800">
    <property type="component" value="Chromosome"/>
</dbReference>